<reference evidence="2" key="1">
    <citation type="journal article" date="2020" name="Stud. Mycol.">
        <title>101 Dothideomycetes genomes: a test case for predicting lifestyles and emergence of pathogens.</title>
        <authorList>
            <person name="Haridas S."/>
            <person name="Albert R."/>
            <person name="Binder M."/>
            <person name="Bloem J."/>
            <person name="Labutti K."/>
            <person name="Salamov A."/>
            <person name="Andreopoulos B."/>
            <person name="Baker S."/>
            <person name="Barry K."/>
            <person name="Bills G."/>
            <person name="Bluhm B."/>
            <person name="Cannon C."/>
            <person name="Castanera R."/>
            <person name="Culley D."/>
            <person name="Daum C."/>
            <person name="Ezra D."/>
            <person name="Gonzalez J."/>
            <person name="Henrissat B."/>
            <person name="Kuo A."/>
            <person name="Liang C."/>
            <person name="Lipzen A."/>
            <person name="Lutzoni F."/>
            <person name="Magnuson J."/>
            <person name="Mondo S."/>
            <person name="Nolan M."/>
            <person name="Ohm R."/>
            <person name="Pangilinan J."/>
            <person name="Park H.-J."/>
            <person name="Ramirez L."/>
            <person name="Alfaro M."/>
            <person name="Sun H."/>
            <person name="Tritt A."/>
            <person name="Yoshinaga Y."/>
            <person name="Zwiers L.-H."/>
            <person name="Turgeon B."/>
            <person name="Goodwin S."/>
            <person name="Spatafora J."/>
            <person name="Crous P."/>
            <person name="Grigoriev I."/>
        </authorList>
    </citation>
    <scope>NUCLEOTIDE SEQUENCE</scope>
    <source>
        <strain evidence="2">CBS 627.86</strain>
    </source>
</reference>
<proteinExistence type="predicted"/>
<accession>A0A6A5YJN5</accession>
<dbReference type="EMBL" id="ML977356">
    <property type="protein sequence ID" value="KAF2107193.1"/>
    <property type="molecule type" value="Genomic_DNA"/>
</dbReference>
<keyword evidence="1" id="KW-0812">Transmembrane</keyword>
<organism evidence="2 3">
    <name type="scientific">Lophiotrema nucula</name>
    <dbReference type="NCBI Taxonomy" id="690887"/>
    <lineage>
        <taxon>Eukaryota</taxon>
        <taxon>Fungi</taxon>
        <taxon>Dikarya</taxon>
        <taxon>Ascomycota</taxon>
        <taxon>Pezizomycotina</taxon>
        <taxon>Dothideomycetes</taxon>
        <taxon>Pleosporomycetidae</taxon>
        <taxon>Pleosporales</taxon>
        <taxon>Lophiotremataceae</taxon>
        <taxon>Lophiotrema</taxon>
    </lineage>
</organism>
<gene>
    <name evidence="2" type="ORF">BDV96DRAFT_654041</name>
</gene>
<sequence length="117" mass="13392">MPRFVMTAPPSASAPKLLTPPPSPQLLPVGSVDMASNEYYIALSAPLHQRIGFVDKSNAWYYLDPTDQHYRKQLSLYRRQMESEYAQIWFRQRLCALAIVIAVCIIMVLMCFLITIL</sequence>
<evidence type="ECO:0000313" key="3">
    <source>
        <dbReference type="Proteomes" id="UP000799770"/>
    </source>
</evidence>
<feature type="transmembrane region" description="Helical" evidence="1">
    <location>
        <begin position="94"/>
        <end position="116"/>
    </location>
</feature>
<keyword evidence="3" id="KW-1185">Reference proteome</keyword>
<keyword evidence="1" id="KW-1133">Transmembrane helix</keyword>
<dbReference type="AlphaFoldDB" id="A0A6A5YJN5"/>
<name>A0A6A5YJN5_9PLEO</name>
<keyword evidence="1" id="KW-0472">Membrane</keyword>
<evidence type="ECO:0000313" key="2">
    <source>
        <dbReference type="EMBL" id="KAF2107193.1"/>
    </source>
</evidence>
<evidence type="ECO:0000256" key="1">
    <source>
        <dbReference type="SAM" id="Phobius"/>
    </source>
</evidence>
<dbReference type="Proteomes" id="UP000799770">
    <property type="component" value="Unassembled WGS sequence"/>
</dbReference>
<protein>
    <submittedName>
        <fullName evidence="2">Uncharacterized protein</fullName>
    </submittedName>
</protein>